<evidence type="ECO:0000313" key="3">
    <source>
        <dbReference type="EMBL" id="EKM60243.1"/>
    </source>
</evidence>
<evidence type="ECO:0000256" key="1">
    <source>
        <dbReference type="SAM" id="MobiDB-lite"/>
    </source>
</evidence>
<dbReference type="RefSeq" id="XP_007389715.1">
    <property type="nucleotide sequence ID" value="XM_007389653.1"/>
</dbReference>
<feature type="signal peptide" evidence="2">
    <location>
        <begin position="1"/>
        <end position="20"/>
    </location>
</feature>
<feature type="region of interest" description="Disordered" evidence="1">
    <location>
        <begin position="347"/>
        <end position="366"/>
    </location>
</feature>
<dbReference type="GeneID" id="18912174"/>
<feature type="chain" id="PRO_5003885407" description="Glycoside hydrolase family 16 protein" evidence="2">
    <location>
        <begin position="21"/>
        <end position="366"/>
    </location>
</feature>
<evidence type="ECO:0008006" key="5">
    <source>
        <dbReference type="Google" id="ProtNLM"/>
    </source>
</evidence>
<dbReference type="KEGG" id="pco:PHACADRAFT_203489"/>
<evidence type="ECO:0000313" key="4">
    <source>
        <dbReference type="Proteomes" id="UP000008370"/>
    </source>
</evidence>
<dbReference type="Gene3D" id="2.60.120.260">
    <property type="entry name" value="Galactose-binding domain-like"/>
    <property type="match status" value="1"/>
</dbReference>
<feature type="compositionally biased region" description="Polar residues" evidence="1">
    <location>
        <begin position="274"/>
        <end position="283"/>
    </location>
</feature>
<organism evidence="3 4">
    <name type="scientific">Phanerochaete carnosa (strain HHB-10118-sp)</name>
    <name type="common">White-rot fungus</name>
    <name type="synonym">Peniophora carnosa</name>
    <dbReference type="NCBI Taxonomy" id="650164"/>
    <lineage>
        <taxon>Eukaryota</taxon>
        <taxon>Fungi</taxon>
        <taxon>Dikarya</taxon>
        <taxon>Basidiomycota</taxon>
        <taxon>Agaricomycotina</taxon>
        <taxon>Agaricomycetes</taxon>
        <taxon>Polyporales</taxon>
        <taxon>Phanerochaetaceae</taxon>
        <taxon>Phanerochaete</taxon>
    </lineage>
</organism>
<evidence type="ECO:0000256" key="2">
    <source>
        <dbReference type="SAM" id="SignalP"/>
    </source>
</evidence>
<reference evidence="3 4" key="1">
    <citation type="journal article" date="2012" name="BMC Genomics">
        <title>Comparative genomics of the white-rot fungi, Phanerochaete carnosa and P. chrysosporium, to elucidate the genetic basis of the distinct wood types they colonize.</title>
        <authorList>
            <person name="Suzuki H."/>
            <person name="MacDonald J."/>
            <person name="Syed K."/>
            <person name="Salamov A."/>
            <person name="Hori C."/>
            <person name="Aerts A."/>
            <person name="Henrissat B."/>
            <person name="Wiebenga A."/>
            <person name="vanKuyk P.A."/>
            <person name="Barry K."/>
            <person name="Lindquist E."/>
            <person name="LaButti K."/>
            <person name="Lapidus A."/>
            <person name="Lucas S."/>
            <person name="Coutinho P."/>
            <person name="Gong Y."/>
            <person name="Samejima M."/>
            <person name="Mahadevan R."/>
            <person name="Abou-Zaid M."/>
            <person name="de Vries R.P."/>
            <person name="Igarashi K."/>
            <person name="Yadav J.S."/>
            <person name="Grigoriev I.V."/>
            <person name="Master E.R."/>
        </authorList>
    </citation>
    <scope>NUCLEOTIDE SEQUENCE [LARGE SCALE GENOMIC DNA]</scope>
    <source>
        <strain evidence="3 4">HHB-10118-sp</strain>
    </source>
</reference>
<feature type="region of interest" description="Disordered" evidence="1">
    <location>
        <begin position="265"/>
        <end position="289"/>
    </location>
</feature>
<protein>
    <recommendedName>
        <fullName evidence="5">Glycoside hydrolase family 16 protein</fullName>
    </recommendedName>
</protein>
<dbReference type="OrthoDB" id="3245657at2759"/>
<accession>K5W8G8</accession>
<dbReference type="Proteomes" id="UP000008370">
    <property type="component" value="Unassembled WGS sequence"/>
</dbReference>
<dbReference type="HOGENOM" id="CLU_756722_0_0_1"/>
<dbReference type="InParanoid" id="K5W8G8"/>
<dbReference type="STRING" id="650164.K5W8G8"/>
<gene>
    <name evidence="3" type="ORF">PHACADRAFT_203489</name>
</gene>
<dbReference type="EMBL" id="JH930468">
    <property type="protein sequence ID" value="EKM60243.1"/>
    <property type="molecule type" value="Genomic_DNA"/>
</dbReference>
<proteinExistence type="predicted"/>
<keyword evidence="4" id="KW-1185">Reference proteome</keyword>
<sequence length="366" mass="39747">MPLMKYILLTLLIAAFVTNAVLINVTVDDAGTDRLTGLGFSYSPLSDWNFGPNCTECVAQLNRSQLHMGSWHDATYDGSNGPRTELQSATLGFNGSAIYVYGVIVTSPLIPFGDTSSTHLGFFIDDQLVGTFNNTPAGNGSNPAAFKYNVTLYSNRSLPHGPHTFVLQNGLDGGPASIVLFDYLVYSTGRYGDYVGGGGISINDIPYYPSSDFNGTSSIKFERTTLLWRRRRRRRNWFRASRTPEVDLLSQPLSAANLRAHDSRGSVVVGARSRSGTTSSPETHSPLLHLARPGNPSSTSFITSSFLPNASSGGYLPDKLHMQAFPSNQSSHLTRNPSFTAQSDIAQTEYAESLPPPYSRGVDENI</sequence>
<dbReference type="AlphaFoldDB" id="K5W8G8"/>
<name>K5W8G8_PHACS</name>
<keyword evidence="2" id="KW-0732">Signal</keyword>